<keyword evidence="2" id="KW-0614">Plasmid</keyword>
<feature type="region of interest" description="Disordered" evidence="1">
    <location>
        <begin position="62"/>
        <end position="101"/>
    </location>
</feature>
<sequence length="101" mass="11598">MELDEGTFYRRANHWDPAPGRGLHHLFCARWAAANSTSVRLLARSITRTLLSHRWRSNRTRYTWQQRHERNNSSTGVGKRTGTRSGTGFMPASFPNGRSAR</sequence>
<dbReference type="AlphaFoldDB" id="E5AUW5"/>
<organism evidence="2 3">
    <name type="scientific">Mycetohabitans rhizoxinica (strain DSM 19002 / CIP 109453 / HKI 454)</name>
    <name type="common">Paraburkholderia rhizoxinica</name>
    <dbReference type="NCBI Taxonomy" id="882378"/>
    <lineage>
        <taxon>Bacteria</taxon>
        <taxon>Pseudomonadati</taxon>
        <taxon>Pseudomonadota</taxon>
        <taxon>Betaproteobacteria</taxon>
        <taxon>Burkholderiales</taxon>
        <taxon>Burkholderiaceae</taxon>
        <taxon>Mycetohabitans</taxon>
    </lineage>
</organism>
<dbReference type="Proteomes" id="UP000007437">
    <property type="component" value="Plasmid pBRH01"/>
</dbReference>
<accession>E5AUW5</accession>
<dbReference type="EMBL" id="FR687360">
    <property type="protein sequence ID" value="CBW76888.1"/>
    <property type="molecule type" value="Genomic_DNA"/>
</dbReference>
<evidence type="ECO:0000256" key="1">
    <source>
        <dbReference type="SAM" id="MobiDB-lite"/>
    </source>
</evidence>
<evidence type="ECO:0000313" key="2">
    <source>
        <dbReference type="EMBL" id="CBW76888.1"/>
    </source>
</evidence>
<protein>
    <submittedName>
        <fullName evidence="2">Uncharacterized protein</fullName>
    </submittedName>
</protein>
<dbReference type="HOGENOM" id="CLU_2286233_0_0_4"/>
<dbReference type="KEGG" id="brh:RBRH_00237"/>
<name>E5AUW5_MYCRK</name>
<gene>
    <name evidence="2" type="ordered locus">RBRH_00237</name>
</gene>
<reference evidence="2 3" key="1">
    <citation type="journal article" date="2011" name="J. Bacteriol.">
        <title>Complete genome sequence of Burkholderia rhizoxinica, an endosymbiont of Rhizopus microsporus.</title>
        <authorList>
            <person name="Lackner G."/>
            <person name="Moebius N."/>
            <person name="Partida-Martinez L."/>
            <person name="Hertweck C."/>
        </authorList>
    </citation>
    <scope>NUCLEOTIDE SEQUENCE [LARGE SCALE GENOMIC DNA]</scope>
    <source>
        <strain evidence="3">DSM 19002 / CIP 109453 / HKI 454</strain>
        <plasmid evidence="2 3">pBRH01</plasmid>
    </source>
</reference>
<proteinExistence type="predicted"/>
<evidence type="ECO:0000313" key="3">
    <source>
        <dbReference type="Proteomes" id="UP000007437"/>
    </source>
</evidence>
<geneLocation type="plasmid" evidence="2 3">
    <name>pBRH01</name>
</geneLocation>